<evidence type="ECO:0000313" key="1">
    <source>
        <dbReference type="EMBL" id="MDG0808674.1"/>
    </source>
</evidence>
<dbReference type="EMBL" id="JAPDIA010000002">
    <property type="protein sequence ID" value="MDG0808674.1"/>
    <property type="molecule type" value="Genomic_DNA"/>
</dbReference>
<organism evidence="1 2">
    <name type="scientific">Cohnella rhizosphaerae</name>
    <dbReference type="NCBI Taxonomy" id="1457232"/>
    <lineage>
        <taxon>Bacteria</taxon>
        <taxon>Bacillati</taxon>
        <taxon>Bacillota</taxon>
        <taxon>Bacilli</taxon>
        <taxon>Bacillales</taxon>
        <taxon>Paenibacillaceae</taxon>
        <taxon>Cohnella</taxon>
    </lineage>
</organism>
<reference evidence="1" key="1">
    <citation type="submission" date="2022-10" db="EMBL/GenBank/DDBJ databases">
        <title>Comparative genomic analysis of Cohnella hashimotonis sp. nov., isolated from the International Space Station.</title>
        <authorList>
            <person name="Simpson A."/>
            <person name="Venkateswaran K."/>
        </authorList>
    </citation>
    <scope>NUCLEOTIDE SEQUENCE</scope>
    <source>
        <strain evidence="1">DSM 28161</strain>
    </source>
</reference>
<accession>A0A9X4KTR4</accession>
<evidence type="ECO:0000313" key="2">
    <source>
        <dbReference type="Proteomes" id="UP001153404"/>
    </source>
</evidence>
<proteinExistence type="predicted"/>
<keyword evidence="2" id="KW-1185">Reference proteome</keyword>
<name>A0A9X4KTR4_9BACL</name>
<sequence length="142" mass="13961">MGKFLDLRTSENSNTTGFPNTALTSATVIGVIGLQTGNVANPIVGLNSYVVVSAAAGSTVTANVLRGGVTIYTAIRAFASSNAAADIALAAADLAAPAAAQTVYQLVLSGTPAPGEGTGVTRIGPESFWGIAQNGAVPATPA</sequence>
<dbReference type="Proteomes" id="UP001153404">
    <property type="component" value="Unassembled WGS sequence"/>
</dbReference>
<protein>
    <submittedName>
        <fullName evidence="1">Uncharacterized protein</fullName>
    </submittedName>
</protein>
<gene>
    <name evidence="1" type="ORF">OMP40_04165</name>
</gene>
<dbReference type="AlphaFoldDB" id="A0A9X4KTR4"/>
<dbReference type="RefSeq" id="WP_277529404.1">
    <property type="nucleotide sequence ID" value="NZ_JAPDIA010000002.1"/>
</dbReference>
<comment type="caution">
    <text evidence="1">The sequence shown here is derived from an EMBL/GenBank/DDBJ whole genome shotgun (WGS) entry which is preliminary data.</text>
</comment>